<sequence>MRYFMFVVADPAAEPYDHEQDTIGQWVDEMTERGISITGERLRPVDDATTVRIRGGELLVSDGPYIEAKEWVAGFDILECRDLDEAIEVASKHPMARFGTLELRPFWPLQLDDAGRPVDDVRPEEDRA</sequence>
<protein>
    <recommendedName>
        <fullName evidence="2">YCII-related domain-containing protein</fullName>
    </recommendedName>
</protein>
<dbReference type="InterPro" id="IPR011008">
    <property type="entry name" value="Dimeric_a/b-barrel"/>
</dbReference>
<evidence type="ECO:0000313" key="3">
    <source>
        <dbReference type="EMBL" id="NNH03615.1"/>
    </source>
</evidence>
<dbReference type="EMBL" id="JABEMB010000007">
    <property type="protein sequence ID" value="NNH03615.1"/>
    <property type="molecule type" value="Genomic_DNA"/>
</dbReference>
<evidence type="ECO:0000313" key="4">
    <source>
        <dbReference type="Proteomes" id="UP000543598"/>
    </source>
</evidence>
<feature type="domain" description="YCII-related" evidence="2">
    <location>
        <begin position="1"/>
        <end position="108"/>
    </location>
</feature>
<gene>
    <name evidence="3" type="ORF">HLA99_07110</name>
</gene>
<comment type="similarity">
    <text evidence="1">Belongs to the YciI family.</text>
</comment>
<dbReference type="RefSeq" id="WP_167035283.1">
    <property type="nucleotide sequence ID" value="NZ_BAAANA010000002.1"/>
</dbReference>
<reference evidence="3 4" key="1">
    <citation type="submission" date="2020-05" db="EMBL/GenBank/DDBJ databases">
        <title>MicrobeNet Type strains.</title>
        <authorList>
            <person name="Nicholson A.C."/>
        </authorList>
    </citation>
    <scope>NUCLEOTIDE SEQUENCE [LARGE SCALE GENOMIC DNA]</scope>
    <source>
        <strain evidence="3 4">JCM 14282</strain>
    </source>
</reference>
<comment type="caution">
    <text evidence="3">The sequence shown here is derived from an EMBL/GenBank/DDBJ whole genome shotgun (WGS) entry which is preliminary data.</text>
</comment>
<keyword evidence="4" id="KW-1185">Reference proteome</keyword>
<dbReference type="Proteomes" id="UP000543598">
    <property type="component" value="Unassembled WGS sequence"/>
</dbReference>
<dbReference type="PANTHER" id="PTHR35174:SF3">
    <property type="entry name" value="BLL7171 PROTEIN"/>
    <property type="match status" value="1"/>
</dbReference>
<dbReference type="Gene3D" id="3.30.70.1060">
    <property type="entry name" value="Dimeric alpha+beta barrel"/>
    <property type="match status" value="1"/>
</dbReference>
<proteinExistence type="inferred from homology"/>
<accession>A0A7Y2LZA6</accession>
<dbReference type="PANTHER" id="PTHR35174">
    <property type="entry name" value="BLL7171 PROTEIN-RELATED"/>
    <property type="match status" value="1"/>
</dbReference>
<dbReference type="Pfam" id="PF03795">
    <property type="entry name" value="YCII"/>
    <property type="match status" value="1"/>
</dbReference>
<organism evidence="3 4">
    <name type="scientific">Microbacterium ulmi</name>
    <dbReference type="NCBI Taxonomy" id="179095"/>
    <lineage>
        <taxon>Bacteria</taxon>
        <taxon>Bacillati</taxon>
        <taxon>Actinomycetota</taxon>
        <taxon>Actinomycetes</taxon>
        <taxon>Micrococcales</taxon>
        <taxon>Microbacteriaceae</taxon>
        <taxon>Microbacterium</taxon>
    </lineage>
</organism>
<name>A0A7Y2LZA6_9MICO</name>
<evidence type="ECO:0000256" key="1">
    <source>
        <dbReference type="ARBA" id="ARBA00007689"/>
    </source>
</evidence>
<dbReference type="SUPFAM" id="SSF54909">
    <property type="entry name" value="Dimeric alpha+beta barrel"/>
    <property type="match status" value="1"/>
</dbReference>
<dbReference type="InterPro" id="IPR005545">
    <property type="entry name" value="YCII"/>
</dbReference>
<dbReference type="AlphaFoldDB" id="A0A7Y2LZA6"/>
<evidence type="ECO:0000259" key="2">
    <source>
        <dbReference type="Pfam" id="PF03795"/>
    </source>
</evidence>